<dbReference type="Proteomes" id="UP000293638">
    <property type="component" value="Unassembled WGS sequence"/>
</dbReference>
<organism evidence="1 2">
    <name type="scientific">Motilibacter rhizosphaerae</name>
    <dbReference type="NCBI Taxonomy" id="598652"/>
    <lineage>
        <taxon>Bacteria</taxon>
        <taxon>Bacillati</taxon>
        <taxon>Actinomycetota</taxon>
        <taxon>Actinomycetes</taxon>
        <taxon>Motilibacterales</taxon>
        <taxon>Motilibacteraceae</taxon>
        <taxon>Motilibacter</taxon>
    </lineage>
</organism>
<name>A0A4Q7NAD9_9ACTN</name>
<evidence type="ECO:0000313" key="2">
    <source>
        <dbReference type="Proteomes" id="UP000293638"/>
    </source>
</evidence>
<proteinExistence type="predicted"/>
<comment type="caution">
    <text evidence="1">The sequence shown here is derived from an EMBL/GenBank/DDBJ whole genome shotgun (WGS) entry which is preliminary data.</text>
</comment>
<reference evidence="1 2" key="1">
    <citation type="submission" date="2019-02" db="EMBL/GenBank/DDBJ databases">
        <title>Genomic Encyclopedia of Type Strains, Phase IV (KMG-IV): sequencing the most valuable type-strain genomes for metagenomic binning, comparative biology and taxonomic classification.</title>
        <authorList>
            <person name="Goeker M."/>
        </authorList>
    </citation>
    <scope>NUCLEOTIDE SEQUENCE [LARGE SCALE GENOMIC DNA]</scope>
    <source>
        <strain evidence="1 2">DSM 45622</strain>
    </source>
</reference>
<dbReference type="AlphaFoldDB" id="A0A4Q7NAD9"/>
<gene>
    <name evidence="1" type="ORF">EV189_3804</name>
</gene>
<sequence>MSRTENRRRARRSRRGRILIGLGVPVGLIGSGLLTWQASYAAFSATTNNTSNQFTAGSVTIADNDGGSSAMFSTTTSASNNTIKPGDAGHACITVTYNGSLTPATKIQLYTTGNGGSTAAVASYLNLSIEMDTASSAGALAFTPNSSAGDSCSSRGGMATIYGSTTATNGTGNGGGAVTPTTQTANTYGTLGELLTRVSYNDPGATSLTTGDTYSIGTWKPSAAGEYRVFRVNWILPSDCGGVSACNTGAQGSAQSGIQLKWEVRSS</sequence>
<evidence type="ECO:0000313" key="1">
    <source>
        <dbReference type="EMBL" id="RZS79450.1"/>
    </source>
</evidence>
<accession>A0A4Q7NAD9</accession>
<protein>
    <submittedName>
        <fullName evidence="1">Uncharacterized protein</fullName>
    </submittedName>
</protein>
<dbReference type="EMBL" id="SGXD01000006">
    <property type="protein sequence ID" value="RZS79450.1"/>
    <property type="molecule type" value="Genomic_DNA"/>
</dbReference>
<keyword evidence="2" id="KW-1185">Reference proteome</keyword>
<dbReference type="RefSeq" id="WP_165400389.1">
    <property type="nucleotide sequence ID" value="NZ_SGXD01000006.1"/>
</dbReference>